<dbReference type="PANTHER" id="PTHR43544:SF2">
    <property type="entry name" value="OXIDOREDUCTASE"/>
    <property type="match status" value="1"/>
</dbReference>
<comment type="similarity">
    <text evidence="1">Belongs to the short-chain dehydrogenases/reductases (SDR) family.</text>
</comment>
<feature type="region of interest" description="Disordered" evidence="2">
    <location>
        <begin position="9"/>
        <end position="50"/>
    </location>
</feature>
<dbReference type="GO" id="GO:0016491">
    <property type="term" value="F:oxidoreductase activity"/>
    <property type="evidence" value="ECO:0007669"/>
    <property type="project" value="TreeGrafter"/>
</dbReference>
<dbReference type="InterPro" id="IPR051468">
    <property type="entry name" value="Fungal_SecMetab_SDRs"/>
</dbReference>
<accession>A0A3N4KGJ2</accession>
<dbReference type="Gene3D" id="3.40.50.720">
    <property type="entry name" value="NAD(P)-binding Rossmann-like Domain"/>
    <property type="match status" value="1"/>
</dbReference>
<keyword evidence="4" id="KW-1185">Reference proteome</keyword>
<dbReference type="SUPFAM" id="SSF51735">
    <property type="entry name" value="NAD(P)-binding Rossmann-fold domains"/>
    <property type="match status" value="1"/>
</dbReference>
<evidence type="ECO:0008006" key="5">
    <source>
        <dbReference type="Google" id="ProtNLM"/>
    </source>
</evidence>
<dbReference type="Proteomes" id="UP000277580">
    <property type="component" value="Unassembled WGS sequence"/>
</dbReference>
<dbReference type="AlphaFoldDB" id="A0A3N4KGJ2"/>
<evidence type="ECO:0000313" key="3">
    <source>
        <dbReference type="EMBL" id="RPB09663.1"/>
    </source>
</evidence>
<dbReference type="InterPro" id="IPR036291">
    <property type="entry name" value="NAD(P)-bd_dom_sf"/>
</dbReference>
<evidence type="ECO:0000256" key="1">
    <source>
        <dbReference type="ARBA" id="ARBA00006484"/>
    </source>
</evidence>
<dbReference type="OrthoDB" id="191139at2759"/>
<feature type="compositionally biased region" description="Acidic residues" evidence="2">
    <location>
        <begin position="30"/>
        <end position="41"/>
    </location>
</feature>
<evidence type="ECO:0000313" key="4">
    <source>
        <dbReference type="Proteomes" id="UP000277580"/>
    </source>
</evidence>
<dbReference type="PANTHER" id="PTHR43544">
    <property type="entry name" value="SHORT-CHAIN DEHYDROGENASE/REDUCTASE"/>
    <property type="match status" value="1"/>
</dbReference>
<sequence>MRIIAAVGEEESYGGECDAPRAQEVPGQEVLEETAPEETLPENDGALTQRHQSSWTQKLADIPYQDIGDVLAINSFVPLLLIRELLPLMGHPPPTSTSTTQAPEDKPTKPAGYIINVSSREGLSEASPDASIKGGHHVHTNMSKAALNMITETEAHPAWAGRRVAMNSVDPGFMSAADGSECPIGWADGAARVLWCVAKGEVEGEAVWGRFLKHFGGVEAVVRGV</sequence>
<organism evidence="3 4">
    <name type="scientific">Morchella conica CCBAS932</name>
    <dbReference type="NCBI Taxonomy" id="1392247"/>
    <lineage>
        <taxon>Eukaryota</taxon>
        <taxon>Fungi</taxon>
        <taxon>Dikarya</taxon>
        <taxon>Ascomycota</taxon>
        <taxon>Pezizomycotina</taxon>
        <taxon>Pezizomycetes</taxon>
        <taxon>Pezizales</taxon>
        <taxon>Morchellaceae</taxon>
        <taxon>Morchella</taxon>
    </lineage>
</organism>
<reference evidence="3 4" key="1">
    <citation type="journal article" date="2018" name="Nat. Ecol. Evol.">
        <title>Pezizomycetes genomes reveal the molecular basis of ectomycorrhizal truffle lifestyle.</title>
        <authorList>
            <person name="Murat C."/>
            <person name="Payen T."/>
            <person name="Noel B."/>
            <person name="Kuo A."/>
            <person name="Morin E."/>
            <person name="Chen J."/>
            <person name="Kohler A."/>
            <person name="Krizsan K."/>
            <person name="Balestrini R."/>
            <person name="Da Silva C."/>
            <person name="Montanini B."/>
            <person name="Hainaut M."/>
            <person name="Levati E."/>
            <person name="Barry K.W."/>
            <person name="Belfiori B."/>
            <person name="Cichocki N."/>
            <person name="Clum A."/>
            <person name="Dockter R.B."/>
            <person name="Fauchery L."/>
            <person name="Guy J."/>
            <person name="Iotti M."/>
            <person name="Le Tacon F."/>
            <person name="Lindquist E.A."/>
            <person name="Lipzen A."/>
            <person name="Malagnac F."/>
            <person name="Mello A."/>
            <person name="Molinier V."/>
            <person name="Miyauchi S."/>
            <person name="Poulain J."/>
            <person name="Riccioni C."/>
            <person name="Rubini A."/>
            <person name="Sitrit Y."/>
            <person name="Splivallo R."/>
            <person name="Traeger S."/>
            <person name="Wang M."/>
            <person name="Zifcakova L."/>
            <person name="Wipf D."/>
            <person name="Zambonelli A."/>
            <person name="Paolocci F."/>
            <person name="Nowrousian M."/>
            <person name="Ottonello S."/>
            <person name="Baldrian P."/>
            <person name="Spatafora J.W."/>
            <person name="Henrissat B."/>
            <person name="Nagy L.G."/>
            <person name="Aury J.M."/>
            <person name="Wincker P."/>
            <person name="Grigoriev I.V."/>
            <person name="Bonfante P."/>
            <person name="Martin F.M."/>
        </authorList>
    </citation>
    <scope>NUCLEOTIDE SEQUENCE [LARGE SCALE GENOMIC DNA]</scope>
    <source>
        <strain evidence="3 4">CCBAS932</strain>
    </source>
</reference>
<dbReference type="EMBL" id="ML119150">
    <property type="protein sequence ID" value="RPB09663.1"/>
    <property type="molecule type" value="Genomic_DNA"/>
</dbReference>
<proteinExistence type="inferred from homology"/>
<dbReference type="InParanoid" id="A0A3N4KGJ2"/>
<evidence type="ECO:0000256" key="2">
    <source>
        <dbReference type="SAM" id="MobiDB-lite"/>
    </source>
</evidence>
<name>A0A3N4KGJ2_9PEZI</name>
<dbReference type="STRING" id="1392247.A0A3N4KGJ2"/>
<dbReference type="GO" id="GO:0005737">
    <property type="term" value="C:cytoplasm"/>
    <property type="evidence" value="ECO:0007669"/>
    <property type="project" value="TreeGrafter"/>
</dbReference>
<protein>
    <recommendedName>
        <fullName evidence="5">NAD(P)-binding protein</fullName>
    </recommendedName>
</protein>
<gene>
    <name evidence="3" type="ORF">P167DRAFT_538343</name>
</gene>